<dbReference type="KEGG" id="smag:AN936_18630"/>
<dbReference type="EMBL" id="CP012700">
    <property type="protein sequence ID" value="ALH82291.1"/>
    <property type="molecule type" value="Genomic_DNA"/>
</dbReference>
<proteinExistence type="predicted"/>
<accession>A0A0N7GT20</accession>
<protein>
    <submittedName>
        <fullName evidence="1">N-acetylglucosaminylphosphatidylinositol deacetylase</fullName>
    </submittedName>
</protein>
<name>A0A0N7GT20_SPHMC</name>
<dbReference type="PATRIC" id="fig|33050.5.peg.3867"/>
<evidence type="ECO:0000313" key="2">
    <source>
        <dbReference type="Proteomes" id="UP000058074"/>
    </source>
</evidence>
<dbReference type="InterPro" id="IPR024078">
    <property type="entry name" value="LmbE-like_dom_sf"/>
</dbReference>
<dbReference type="Pfam" id="PF02585">
    <property type="entry name" value="PIG-L"/>
    <property type="match status" value="1"/>
</dbReference>
<dbReference type="InterPro" id="IPR003737">
    <property type="entry name" value="GlcNAc_PI_deacetylase-related"/>
</dbReference>
<dbReference type="PANTHER" id="PTHR12993:SF11">
    <property type="entry name" value="N-ACETYLGLUCOSAMINYL-PHOSPHATIDYLINOSITOL DE-N-ACETYLASE"/>
    <property type="match status" value="1"/>
</dbReference>
<dbReference type="GO" id="GO:0016811">
    <property type="term" value="F:hydrolase activity, acting on carbon-nitrogen (but not peptide) bonds, in linear amides"/>
    <property type="evidence" value="ECO:0007669"/>
    <property type="project" value="TreeGrafter"/>
</dbReference>
<organism evidence="1 2">
    <name type="scientific">Sphingopyxis macrogoltabida</name>
    <name type="common">Sphingomonas macrogoltabidus</name>
    <dbReference type="NCBI Taxonomy" id="33050"/>
    <lineage>
        <taxon>Bacteria</taxon>
        <taxon>Pseudomonadati</taxon>
        <taxon>Pseudomonadota</taxon>
        <taxon>Alphaproteobacteria</taxon>
        <taxon>Sphingomonadales</taxon>
        <taxon>Sphingomonadaceae</taxon>
        <taxon>Sphingopyxis</taxon>
    </lineage>
</organism>
<dbReference type="PANTHER" id="PTHR12993">
    <property type="entry name" value="N-ACETYLGLUCOSAMINYL-PHOSPHATIDYLINOSITOL DE-N-ACETYLASE-RELATED"/>
    <property type="match status" value="1"/>
</dbReference>
<dbReference type="SUPFAM" id="SSF102588">
    <property type="entry name" value="LmbE-like"/>
    <property type="match status" value="1"/>
</dbReference>
<dbReference type="Proteomes" id="UP000058074">
    <property type="component" value="Chromosome"/>
</dbReference>
<gene>
    <name evidence="1" type="ORF">AN936_18630</name>
</gene>
<sequence>MAEDMMTTLVVVAHPDDEVLGFGATGAKLVTAGERVQPIILCGNVDARGARPGDADLESDMLAANRRLGFDTPVLGSMPNIRMNTVAHIEIVQFIEEQIRRFSPSRIVTHHPSDVNDDHVHVARACAAAARLFQRQPGLRRLQSFSYMEILSSTDWALPGQSELFQPNSFVEIAETIDAKLEALAMYRGVMRPYPHPRSAAAVRGLAAYRGGQSGLDLAESFQTVFRSSI</sequence>
<evidence type="ECO:0000313" key="1">
    <source>
        <dbReference type="EMBL" id="ALH82291.1"/>
    </source>
</evidence>
<dbReference type="Gene3D" id="3.40.50.10320">
    <property type="entry name" value="LmbE-like"/>
    <property type="match status" value="1"/>
</dbReference>
<dbReference type="AlphaFoldDB" id="A0A0N7GT20"/>
<reference evidence="1 2" key="1">
    <citation type="journal article" date="2015" name="Genome Announc.">
        <title>Complete Genome Sequence of Polypropylene Glycol- and Polyethylene Glycol-Degrading Sphingopyxis macrogoltabida Strain EY-1.</title>
        <authorList>
            <person name="Ohtsubo Y."/>
            <person name="Nagata Y."/>
            <person name="Numata M."/>
            <person name="Tsuchikane K."/>
            <person name="Hosoyama A."/>
            <person name="Yamazoe A."/>
            <person name="Tsuda M."/>
            <person name="Fujita N."/>
            <person name="Kawai F."/>
        </authorList>
    </citation>
    <scope>NUCLEOTIDE SEQUENCE [LARGE SCALE GENOMIC DNA]</scope>
    <source>
        <strain evidence="1 2">EY-1</strain>
    </source>
</reference>